<feature type="region of interest" description="Disordered" evidence="1">
    <location>
        <begin position="138"/>
        <end position="176"/>
    </location>
</feature>
<gene>
    <name evidence="2" type="ORF">MES5069_110067</name>
</gene>
<comment type="caution">
    <text evidence="2">The sequence shown here is derived from an EMBL/GenBank/DDBJ whole genome shotgun (WGS) entry which is preliminary data.</text>
</comment>
<feature type="region of interest" description="Disordered" evidence="1">
    <location>
        <begin position="66"/>
        <end position="85"/>
    </location>
</feature>
<evidence type="ECO:0008006" key="4">
    <source>
        <dbReference type="Google" id="ProtNLM"/>
    </source>
</evidence>
<feature type="compositionally biased region" description="Low complexity" evidence="1">
    <location>
        <begin position="138"/>
        <end position="157"/>
    </location>
</feature>
<evidence type="ECO:0000313" key="2">
    <source>
        <dbReference type="EMBL" id="CAH2395517.1"/>
    </source>
</evidence>
<evidence type="ECO:0000256" key="1">
    <source>
        <dbReference type="SAM" id="MobiDB-lite"/>
    </source>
</evidence>
<reference evidence="2 3" key="1">
    <citation type="submission" date="2022-03" db="EMBL/GenBank/DDBJ databases">
        <authorList>
            <person name="Brunel B."/>
        </authorList>
    </citation>
    <scope>NUCLEOTIDE SEQUENCE [LARGE SCALE GENOMIC DNA]</scope>
    <source>
        <strain evidence="2">STM5069sample</strain>
    </source>
</reference>
<dbReference type="RefSeq" id="WP_254016515.1">
    <property type="nucleotide sequence ID" value="NZ_CAKXZT010000013.1"/>
</dbReference>
<name>A0ABM9DHZ5_9HYPH</name>
<dbReference type="Proteomes" id="UP001153050">
    <property type="component" value="Unassembled WGS sequence"/>
</dbReference>
<organism evidence="2 3">
    <name type="scientific">Mesorhizobium escarrei</name>
    <dbReference type="NCBI Taxonomy" id="666018"/>
    <lineage>
        <taxon>Bacteria</taxon>
        <taxon>Pseudomonadati</taxon>
        <taxon>Pseudomonadota</taxon>
        <taxon>Alphaproteobacteria</taxon>
        <taxon>Hyphomicrobiales</taxon>
        <taxon>Phyllobacteriaceae</taxon>
        <taxon>Mesorhizobium</taxon>
    </lineage>
</organism>
<keyword evidence="3" id="KW-1185">Reference proteome</keyword>
<dbReference type="EMBL" id="CAKXZT010000013">
    <property type="protein sequence ID" value="CAH2395517.1"/>
    <property type="molecule type" value="Genomic_DNA"/>
</dbReference>
<proteinExistence type="predicted"/>
<sequence>MQIAPIGALEATLANLTTSIASQQQITAGTAAQPGNRMVGANQEKAAKLGMPERGDVAMRAGQQVAQASSGANPAMAGQSSNLEKTEPVAEHKLFDYLAEVEKAGGGALTDPSALFGSAVQSLEGTMQQVQKALGQANAPQANAPEANAPANAETATMQDGAGKAAPSGKEGENATAKNAEQLLERSISVMWAAANLEVVTSSVTAVTSSTSTLIKQQ</sequence>
<accession>A0ABM9DHZ5</accession>
<protein>
    <recommendedName>
        <fullName evidence="4">Nodulation protein NolB</fullName>
    </recommendedName>
</protein>
<evidence type="ECO:0000313" key="3">
    <source>
        <dbReference type="Proteomes" id="UP001153050"/>
    </source>
</evidence>